<protein>
    <recommendedName>
        <fullName evidence="6">Mid2 domain-containing protein</fullName>
    </recommendedName>
</protein>
<feature type="signal peptide" evidence="3">
    <location>
        <begin position="1"/>
        <end position="19"/>
    </location>
</feature>
<feature type="region of interest" description="Disordered" evidence="1">
    <location>
        <begin position="122"/>
        <end position="149"/>
    </location>
</feature>
<keyword evidence="2" id="KW-0472">Membrane</keyword>
<feature type="transmembrane region" description="Helical" evidence="2">
    <location>
        <begin position="174"/>
        <end position="197"/>
    </location>
</feature>
<evidence type="ECO:0000256" key="2">
    <source>
        <dbReference type="SAM" id="Phobius"/>
    </source>
</evidence>
<name>A0AA39MG69_9AGAR</name>
<comment type="caution">
    <text evidence="4">The sequence shown here is derived from an EMBL/GenBank/DDBJ whole genome shotgun (WGS) entry which is preliminary data.</text>
</comment>
<evidence type="ECO:0000313" key="4">
    <source>
        <dbReference type="EMBL" id="KAK0432320.1"/>
    </source>
</evidence>
<dbReference type="Proteomes" id="UP001175226">
    <property type="component" value="Unassembled WGS sequence"/>
</dbReference>
<keyword evidence="2" id="KW-1133">Transmembrane helix</keyword>
<feature type="compositionally biased region" description="Low complexity" evidence="1">
    <location>
        <begin position="138"/>
        <end position="149"/>
    </location>
</feature>
<evidence type="ECO:0000256" key="1">
    <source>
        <dbReference type="SAM" id="MobiDB-lite"/>
    </source>
</evidence>
<feature type="region of interest" description="Disordered" evidence="1">
    <location>
        <begin position="210"/>
        <end position="240"/>
    </location>
</feature>
<accession>A0AA39MG69</accession>
<evidence type="ECO:0000313" key="5">
    <source>
        <dbReference type="Proteomes" id="UP001175226"/>
    </source>
</evidence>
<feature type="chain" id="PRO_5041390605" description="Mid2 domain-containing protein" evidence="3">
    <location>
        <begin position="20"/>
        <end position="264"/>
    </location>
</feature>
<keyword evidence="2" id="KW-0812">Transmembrane</keyword>
<organism evidence="4 5">
    <name type="scientific">Armillaria borealis</name>
    <dbReference type="NCBI Taxonomy" id="47425"/>
    <lineage>
        <taxon>Eukaryota</taxon>
        <taxon>Fungi</taxon>
        <taxon>Dikarya</taxon>
        <taxon>Basidiomycota</taxon>
        <taxon>Agaricomycotina</taxon>
        <taxon>Agaricomycetes</taxon>
        <taxon>Agaricomycetidae</taxon>
        <taxon>Agaricales</taxon>
        <taxon>Marasmiineae</taxon>
        <taxon>Physalacriaceae</taxon>
        <taxon>Armillaria</taxon>
    </lineage>
</organism>
<gene>
    <name evidence="4" type="ORF">EV421DRAFT_1504447</name>
</gene>
<evidence type="ECO:0000256" key="3">
    <source>
        <dbReference type="SAM" id="SignalP"/>
    </source>
</evidence>
<reference evidence="4" key="1">
    <citation type="submission" date="2023-06" db="EMBL/GenBank/DDBJ databases">
        <authorList>
            <consortium name="Lawrence Berkeley National Laboratory"/>
            <person name="Ahrendt S."/>
            <person name="Sahu N."/>
            <person name="Indic B."/>
            <person name="Wong-Bajracharya J."/>
            <person name="Merenyi Z."/>
            <person name="Ke H.-M."/>
            <person name="Monk M."/>
            <person name="Kocsube S."/>
            <person name="Drula E."/>
            <person name="Lipzen A."/>
            <person name="Balint B."/>
            <person name="Henrissat B."/>
            <person name="Andreopoulos B."/>
            <person name="Martin F.M."/>
            <person name="Harder C.B."/>
            <person name="Rigling D."/>
            <person name="Ford K.L."/>
            <person name="Foster G.D."/>
            <person name="Pangilinan J."/>
            <person name="Papanicolaou A."/>
            <person name="Barry K."/>
            <person name="LaButti K."/>
            <person name="Viragh M."/>
            <person name="Koriabine M."/>
            <person name="Yan M."/>
            <person name="Riley R."/>
            <person name="Champramary S."/>
            <person name="Plett K.L."/>
            <person name="Tsai I.J."/>
            <person name="Slot J."/>
            <person name="Sipos G."/>
            <person name="Plett J."/>
            <person name="Nagy L.G."/>
            <person name="Grigoriev I.V."/>
        </authorList>
    </citation>
    <scope>NUCLEOTIDE SEQUENCE</scope>
    <source>
        <strain evidence="4">FPL87.14</strain>
    </source>
</reference>
<keyword evidence="5" id="KW-1185">Reference proteome</keyword>
<proteinExistence type="predicted"/>
<keyword evidence="3" id="KW-0732">Signal</keyword>
<dbReference type="EMBL" id="JAUEPT010000096">
    <property type="protein sequence ID" value="KAK0432320.1"/>
    <property type="molecule type" value="Genomic_DNA"/>
</dbReference>
<sequence>MILLLLYASLFTCILPVFSLSITVQTQPHPLVNASTSVLLAWSSDDPSNFFIAARRSNTSDVTNLNFTSSIQPVDNFITNRDVSVVFLYAGLTFVEAIKPDPNQADANITFAQSDPFQVDEGPTGVISASHTRDADFSSPTPSATVSSTVSASTASASATSATSATPSKHEHKAAIIAGVVCGAFLLSLITTILLIWRYRKRRSRAPSRAFLNDLDDKRQPRTSRNDQPPNDPPPAYSPRISRAASKLFRWARGDDDSVASKTP</sequence>
<evidence type="ECO:0008006" key="6">
    <source>
        <dbReference type="Google" id="ProtNLM"/>
    </source>
</evidence>
<dbReference type="AlphaFoldDB" id="A0AA39MG69"/>